<dbReference type="PANTHER" id="PTHR30349:SF64">
    <property type="entry name" value="PROPHAGE INTEGRASE INTD-RELATED"/>
    <property type="match status" value="1"/>
</dbReference>
<dbReference type="GO" id="GO:0003677">
    <property type="term" value="F:DNA binding"/>
    <property type="evidence" value="ECO:0007669"/>
    <property type="project" value="UniProtKB-UniRule"/>
</dbReference>
<dbReference type="InterPro" id="IPR013762">
    <property type="entry name" value="Integrase-like_cat_sf"/>
</dbReference>
<evidence type="ECO:0000313" key="9">
    <source>
        <dbReference type="EMBL" id="SDX95022.1"/>
    </source>
</evidence>
<dbReference type="PROSITE" id="PS51898">
    <property type="entry name" value="TYR_RECOMBINASE"/>
    <property type="match status" value="1"/>
</dbReference>
<dbReference type="CDD" id="cd00397">
    <property type="entry name" value="DNA_BRE_C"/>
    <property type="match status" value="1"/>
</dbReference>
<dbReference type="Gene3D" id="1.10.150.130">
    <property type="match status" value="1"/>
</dbReference>
<evidence type="ECO:0000259" key="8">
    <source>
        <dbReference type="PROSITE" id="PS51900"/>
    </source>
</evidence>
<dbReference type="InterPro" id="IPR010998">
    <property type="entry name" value="Integrase_recombinase_N"/>
</dbReference>
<name>A0A1H3FVC7_9RHOB</name>
<gene>
    <name evidence="9" type="ORF">SAMN05444340_1021</name>
</gene>
<dbReference type="InterPro" id="IPR002104">
    <property type="entry name" value="Integrase_catalytic"/>
</dbReference>
<evidence type="ECO:0000313" key="10">
    <source>
        <dbReference type="Proteomes" id="UP000199286"/>
    </source>
</evidence>
<keyword evidence="3 5" id="KW-0238">DNA-binding</keyword>
<evidence type="ECO:0000256" key="3">
    <source>
        <dbReference type="ARBA" id="ARBA00023125"/>
    </source>
</evidence>
<dbReference type="SUPFAM" id="SSF56349">
    <property type="entry name" value="DNA breaking-rejoining enzymes"/>
    <property type="match status" value="1"/>
</dbReference>
<comment type="similarity">
    <text evidence="1">Belongs to the 'phage' integrase family.</text>
</comment>
<dbReference type="GO" id="GO:0015074">
    <property type="term" value="P:DNA integration"/>
    <property type="evidence" value="ECO:0007669"/>
    <property type="project" value="UniProtKB-KW"/>
</dbReference>
<organism evidence="9 10">
    <name type="scientific">Citreimonas salinaria</name>
    <dbReference type="NCBI Taxonomy" id="321339"/>
    <lineage>
        <taxon>Bacteria</taxon>
        <taxon>Pseudomonadati</taxon>
        <taxon>Pseudomonadota</taxon>
        <taxon>Alphaproteobacteria</taxon>
        <taxon>Rhodobacterales</taxon>
        <taxon>Roseobacteraceae</taxon>
        <taxon>Citreimonas</taxon>
    </lineage>
</organism>
<sequence length="372" mass="41740">MNRILPKGIFKRGSTYALRYSVPSELQELVGKKEIVRSLGTADLGEALALRNEKLSEIREGLFATDEPKASTPKTSGFQNQPTVRSTAHRWLSESDGIKNTTRQRYNYILERFAAFTGNAPVTTINRSVALAYMDHLRATPSHRTGEPLSDRSLATHQICLASYWRILEHWGLVDGDMKNPFSSLLRRLAGQKKKADPRKKNLRPVTRDEAEALIAFIKGNNRLKYQHEMIVTVRLLWVTACRLGEIAGLSLSDIDDRGDHIRLNITGAKTEAGNRTVMLVGEADCDLLRATVRRALVTEPSCPENRGILFPRLLRGGYDKTLTHYLGKALEHARKNLDLNADEWDMHSFRRTGVSALINSGVSREARNLAV</sequence>
<dbReference type="STRING" id="321339.SAMN05444340_1021"/>
<proteinExistence type="inferred from homology"/>
<evidence type="ECO:0000256" key="4">
    <source>
        <dbReference type="ARBA" id="ARBA00023172"/>
    </source>
</evidence>
<evidence type="ECO:0000256" key="5">
    <source>
        <dbReference type="PROSITE-ProRule" id="PRU01248"/>
    </source>
</evidence>
<dbReference type="Pfam" id="PF00589">
    <property type="entry name" value="Phage_integrase"/>
    <property type="match status" value="1"/>
</dbReference>
<dbReference type="GO" id="GO:0006310">
    <property type="term" value="P:DNA recombination"/>
    <property type="evidence" value="ECO:0007669"/>
    <property type="project" value="UniProtKB-KW"/>
</dbReference>
<dbReference type="Pfam" id="PF20172">
    <property type="entry name" value="DUF6538"/>
    <property type="match status" value="1"/>
</dbReference>
<dbReference type="InterPro" id="IPR050090">
    <property type="entry name" value="Tyrosine_recombinase_XerCD"/>
</dbReference>
<dbReference type="EMBL" id="FNPF01000002">
    <property type="protein sequence ID" value="SDX95022.1"/>
    <property type="molecule type" value="Genomic_DNA"/>
</dbReference>
<dbReference type="OrthoDB" id="7222937at2"/>
<keyword evidence="2" id="KW-0229">DNA integration</keyword>
<dbReference type="PROSITE" id="PS51900">
    <property type="entry name" value="CB"/>
    <property type="match status" value="1"/>
</dbReference>
<dbReference type="Proteomes" id="UP000199286">
    <property type="component" value="Unassembled WGS sequence"/>
</dbReference>
<feature type="region of interest" description="Disordered" evidence="6">
    <location>
        <begin position="67"/>
        <end position="86"/>
    </location>
</feature>
<keyword evidence="4" id="KW-0233">DNA recombination</keyword>
<feature type="compositionally biased region" description="Polar residues" evidence="6">
    <location>
        <begin position="72"/>
        <end position="86"/>
    </location>
</feature>
<dbReference type="PANTHER" id="PTHR30349">
    <property type="entry name" value="PHAGE INTEGRASE-RELATED"/>
    <property type="match status" value="1"/>
</dbReference>
<feature type="domain" description="Core-binding (CB)" evidence="8">
    <location>
        <begin position="82"/>
        <end position="169"/>
    </location>
</feature>
<dbReference type="InterPro" id="IPR046668">
    <property type="entry name" value="DUF6538"/>
</dbReference>
<evidence type="ECO:0000256" key="2">
    <source>
        <dbReference type="ARBA" id="ARBA00022908"/>
    </source>
</evidence>
<evidence type="ECO:0000259" key="7">
    <source>
        <dbReference type="PROSITE" id="PS51898"/>
    </source>
</evidence>
<dbReference type="AlphaFoldDB" id="A0A1H3FVC7"/>
<feature type="domain" description="Tyr recombinase" evidence="7">
    <location>
        <begin position="201"/>
        <end position="372"/>
    </location>
</feature>
<dbReference type="Gene3D" id="1.10.443.10">
    <property type="entry name" value="Intergrase catalytic core"/>
    <property type="match status" value="1"/>
</dbReference>
<dbReference type="InterPro" id="IPR011010">
    <property type="entry name" value="DNA_brk_join_enz"/>
</dbReference>
<reference evidence="9 10" key="1">
    <citation type="submission" date="2016-10" db="EMBL/GenBank/DDBJ databases">
        <authorList>
            <person name="de Groot N.N."/>
        </authorList>
    </citation>
    <scope>NUCLEOTIDE SEQUENCE [LARGE SCALE GENOMIC DNA]</scope>
    <source>
        <strain evidence="9 10">DSM 26880</strain>
    </source>
</reference>
<evidence type="ECO:0000256" key="1">
    <source>
        <dbReference type="ARBA" id="ARBA00008857"/>
    </source>
</evidence>
<dbReference type="InterPro" id="IPR044068">
    <property type="entry name" value="CB"/>
</dbReference>
<keyword evidence="10" id="KW-1185">Reference proteome</keyword>
<protein>
    <submittedName>
        <fullName evidence="9">Site-specific recombinase XerD</fullName>
    </submittedName>
</protein>
<accession>A0A1H3FVC7</accession>
<evidence type="ECO:0000256" key="6">
    <source>
        <dbReference type="SAM" id="MobiDB-lite"/>
    </source>
</evidence>
<dbReference type="RefSeq" id="WP_089878755.1">
    <property type="nucleotide sequence ID" value="NZ_FNPF01000002.1"/>
</dbReference>